<comment type="caution">
    <text evidence="7">The sequence shown here is derived from an EMBL/GenBank/DDBJ whole genome shotgun (WGS) entry which is preliminary data.</text>
</comment>
<feature type="signal peptide" evidence="5">
    <location>
        <begin position="1"/>
        <end position="18"/>
    </location>
</feature>
<proteinExistence type="predicted"/>
<dbReference type="InterPro" id="IPR011043">
    <property type="entry name" value="Gal_Oxase/kelch_b-propeller"/>
</dbReference>
<feature type="region of interest" description="Disordered" evidence="3">
    <location>
        <begin position="352"/>
        <end position="373"/>
    </location>
</feature>
<evidence type="ECO:0000256" key="5">
    <source>
        <dbReference type="SAM" id="SignalP"/>
    </source>
</evidence>
<gene>
    <name evidence="7" type="ORF">BCR42DRAFT_419820</name>
</gene>
<keyword evidence="2" id="KW-0677">Repeat</keyword>
<feature type="domain" description="Attractin/MKLN-like beta-propeller" evidence="6">
    <location>
        <begin position="72"/>
        <end position="341"/>
    </location>
</feature>
<dbReference type="OrthoDB" id="2363417at2759"/>
<evidence type="ECO:0000313" key="8">
    <source>
        <dbReference type="Proteomes" id="UP000193560"/>
    </source>
</evidence>
<dbReference type="SUPFAM" id="SSF117281">
    <property type="entry name" value="Kelch motif"/>
    <property type="match status" value="1"/>
</dbReference>
<dbReference type="CDD" id="cd12087">
    <property type="entry name" value="TM_EGFR-like"/>
    <property type="match status" value="1"/>
</dbReference>
<dbReference type="SUPFAM" id="SSF50965">
    <property type="entry name" value="Galactose oxidase, central domain"/>
    <property type="match status" value="1"/>
</dbReference>
<keyword evidence="5" id="KW-0732">Signal</keyword>
<evidence type="ECO:0000256" key="2">
    <source>
        <dbReference type="ARBA" id="ARBA00022737"/>
    </source>
</evidence>
<dbReference type="InterPro" id="IPR056737">
    <property type="entry name" value="Beta-prop_ATRN-MKLN-like"/>
</dbReference>
<feature type="compositionally biased region" description="Basic and acidic residues" evidence="3">
    <location>
        <begin position="442"/>
        <end position="452"/>
    </location>
</feature>
<keyword evidence="8" id="KW-1185">Reference proteome</keyword>
<feature type="chain" id="PRO_5012123235" description="Attractin/MKLN-like beta-propeller domain-containing protein" evidence="5">
    <location>
        <begin position="19"/>
        <end position="485"/>
    </location>
</feature>
<dbReference type="Gene3D" id="2.120.10.80">
    <property type="entry name" value="Kelch-type beta propeller"/>
    <property type="match status" value="2"/>
</dbReference>
<feature type="region of interest" description="Disordered" evidence="3">
    <location>
        <begin position="436"/>
        <end position="485"/>
    </location>
</feature>
<dbReference type="InterPro" id="IPR015915">
    <property type="entry name" value="Kelch-typ_b-propeller"/>
</dbReference>
<accession>A0A1X2IAB3</accession>
<organism evidence="7 8">
    <name type="scientific">Absidia repens</name>
    <dbReference type="NCBI Taxonomy" id="90262"/>
    <lineage>
        <taxon>Eukaryota</taxon>
        <taxon>Fungi</taxon>
        <taxon>Fungi incertae sedis</taxon>
        <taxon>Mucoromycota</taxon>
        <taxon>Mucoromycotina</taxon>
        <taxon>Mucoromycetes</taxon>
        <taxon>Mucorales</taxon>
        <taxon>Cunninghamellaceae</taxon>
        <taxon>Absidia</taxon>
    </lineage>
</organism>
<evidence type="ECO:0000259" key="6">
    <source>
        <dbReference type="Pfam" id="PF24981"/>
    </source>
</evidence>
<keyword evidence="4" id="KW-1133">Transmembrane helix</keyword>
<dbReference type="PANTHER" id="PTHR46093">
    <property type="entry name" value="ACYL-COA-BINDING DOMAIN-CONTAINING PROTEIN 5"/>
    <property type="match status" value="1"/>
</dbReference>
<feature type="compositionally biased region" description="Polar residues" evidence="3">
    <location>
        <begin position="474"/>
        <end position="485"/>
    </location>
</feature>
<name>A0A1X2IAB3_9FUNG</name>
<evidence type="ECO:0000256" key="1">
    <source>
        <dbReference type="ARBA" id="ARBA00022441"/>
    </source>
</evidence>
<dbReference type="PANTHER" id="PTHR46093:SF18">
    <property type="entry name" value="FIBRONECTIN TYPE-III DOMAIN-CONTAINING PROTEIN"/>
    <property type="match status" value="1"/>
</dbReference>
<dbReference type="EMBL" id="MCGE01000018">
    <property type="protein sequence ID" value="ORZ12713.1"/>
    <property type="molecule type" value="Genomic_DNA"/>
</dbReference>
<keyword evidence="1" id="KW-0880">Kelch repeat</keyword>
<keyword evidence="4" id="KW-0812">Transmembrane</keyword>
<reference evidence="7 8" key="1">
    <citation type="submission" date="2016-07" db="EMBL/GenBank/DDBJ databases">
        <title>Pervasive Adenine N6-methylation of Active Genes in Fungi.</title>
        <authorList>
            <consortium name="DOE Joint Genome Institute"/>
            <person name="Mondo S.J."/>
            <person name="Dannebaum R.O."/>
            <person name="Kuo R.C."/>
            <person name="Labutti K."/>
            <person name="Haridas S."/>
            <person name="Kuo A."/>
            <person name="Salamov A."/>
            <person name="Ahrendt S.R."/>
            <person name="Lipzen A."/>
            <person name="Sullivan W."/>
            <person name="Andreopoulos W.B."/>
            <person name="Clum A."/>
            <person name="Lindquist E."/>
            <person name="Daum C."/>
            <person name="Ramamoorthy G.K."/>
            <person name="Gryganskyi A."/>
            <person name="Culley D."/>
            <person name="Magnuson J.K."/>
            <person name="James T.Y."/>
            <person name="O'Malley M.A."/>
            <person name="Stajich J.E."/>
            <person name="Spatafora J.W."/>
            <person name="Visel A."/>
            <person name="Grigoriev I.V."/>
        </authorList>
    </citation>
    <scope>NUCLEOTIDE SEQUENCE [LARGE SCALE GENOMIC DNA]</scope>
    <source>
        <strain evidence="7 8">NRRL 1336</strain>
    </source>
</reference>
<dbReference type="Proteomes" id="UP000193560">
    <property type="component" value="Unassembled WGS sequence"/>
</dbReference>
<dbReference type="STRING" id="90262.A0A1X2IAB3"/>
<keyword evidence="4" id="KW-0472">Membrane</keyword>
<evidence type="ECO:0000256" key="3">
    <source>
        <dbReference type="SAM" id="MobiDB-lite"/>
    </source>
</evidence>
<evidence type="ECO:0000313" key="7">
    <source>
        <dbReference type="EMBL" id="ORZ12713.1"/>
    </source>
</evidence>
<protein>
    <recommendedName>
        <fullName evidence="6">Attractin/MKLN-like beta-propeller domain-containing protein</fullName>
    </recommendedName>
</protein>
<sequence length="485" mass="52762">MFLLFFLYSFIHIQSILAISGRVLQACTVLEDQVFCYGGYSSASGGVFTNVTNDHYTLDLKQADLTKARVASEWTSQEPSSNSPPLEPRSNLQIAALDNNRYMILGGRHGATPLNATAVIYDKTSNSWTGLAPPPPFDMSEGAMVASDANTVWAYGGKLNGTSNAAPNNILKMDISSGTPVWNVLPMSRNGPPISRYGHAQAMRNNVIYFFGGFLNLPEQNLKPNVVTFNSLTWYNTQSDQWGNVPTNGDIPTPRKYLTATLLPNSSQVLLYGGTATAKLQALPLSDYCYIYDANKHQYTAINLTKNGGAGGRIGHSAVAYKNRLLILMGYDGGGNILNDVHALDISNPEHPVWAGETPPPSDPDATTIPDNSDSQGLATGAIVGIVIGCVAFVAIVGAGIFLWYRKRRQRENSNVDYITPPQDFQLDVPPTMFAENTAYPTKKEPDHDHSVDQSNDPVPSYPVTKPHEEETNSELPRTKPSSSE</sequence>
<dbReference type="AlphaFoldDB" id="A0A1X2IAB3"/>
<feature type="transmembrane region" description="Helical" evidence="4">
    <location>
        <begin position="378"/>
        <end position="405"/>
    </location>
</feature>
<dbReference type="Pfam" id="PF24981">
    <property type="entry name" value="Beta-prop_ATRN-LZTR1"/>
    <property type="match status" value="1"/>
</dbReference>
<evidence type="ECO:0000256" key="4">
    <source>
        <dbReference type="SAM" id="Phobius"/>
    </source>
</evidence>